<gene>
    <name evidence="2" type="ORF">SAMN05216258_106189</name>
</gene>
<accession>A0A1I3HV44</accession>
<name>A0A1I3HV44_9RHOB</name>
<dbReference type="AlphaFoldDB" id="A0A1I3HV44"/>
<keyword evidence="1" id="KW-0472">Membrane</keyword>
<keyword evidence="3" id="KW-1185">Reference proteome</keyword>
<protein>
    <recommendedName>
        <fullName evidence="4">DUF2798 domain-containing protein</fullName>
    </recommendedName>
</protein>
<dbReference type="InterPro" id="IPR021529">
    <property type="entry name" value="DUF2798"/>
</dbReference>
<feature type="transmembrane region" description="Helical" evidence="1">
    <location>
        <begin position="41"/>
        <end position="62"/>
    </location>
</feature>
<organism evidence="2 3">
    <name type="scientific">Albimonas pacifica</name>
    <dbReference type="NCBI Taxonomy" id="1114924"/>
    <lineage>
        <taxon>Bacteria</taxon>
        <taxon>Pseudomonadati</taxon>
        <taxon>Pseudomonadota</taxon>
        <taxon>Alphaproteobacteria</taxon>
        <taxon>Rhodobacterales</taxon>
        <taxon>Paracoccaceae</taxon>
        <taxon>Albimonas</taxon>
    </lineage>
</organism>
<evidence type="ECO:0008006" key="4">
    <source>
        <dbReference type="Google" id="ProtNLM"/>
    </source>
</evidence>
<dbReference type="EMBL" id="FOQH01000006">
    <property type="protein sequence ID" value="SFI39551.1"/>
    <property type="molecule type" value="Genomic_DNA"/>
</dbReference>
<sequence length="78" mass="8346">MIPARYANVLFGLILSGLMSCMVSGIATFRAAEAVDAGFPMLWLGAWLSSWAVAFPAVLVVAPLTRRLVARLVVRPAD</sequence>
<keyword evidence="1" id="KW-1133">Transmembrane helix</keyword>
<dbReference type="STRING" id="1114924.SAMN05216258_106189"/>
<dbReference type="PROSITE" id="PS51257">
    <property type="entry name" value="PROKAR_LIPOPROTEIN"/>
    <property type="match status" value="1"/>
</dbReference>
<proteinExistence type="predicted"/>
<keyword evidence="1" id="KW-0812">Transmembrane</keyword>
<evidence type="ECO:0000256" key="1">
    <source>
        <dbReference type="SAM" id="Phobius"/>
    </source>
</evidence>
<dbReference type="Pfam" id="PF11391">
    <property type="entry name" value="DUF2798"/>
    <property type="match status" value="1"/>
</dbReference>
<evidence type="ECO:0000313" key="2">
    <source>
        <dbReference type="EMBL" id="SFI39551.1"/>
    </source>
</evidence>
<reference evidence="2 3" key="1">
    <citation type="submission" date="2016-10" db="EMBL/GenBank/DDBJ databases">
        <authorList>
            <person name="de Groot N.N."/>
        </authorList>
    </citation>
    <scope>NUCLEOTIDE SEQUENCE [LARGE SCALE GENOMIC DNA]</scope>
    <source>
        <strain evidence="2 3">CGMCC 1.11030</strain>
    </source>
</reference>
<dbReference type="Proteomes" id="UP000199377">
    <property type="component" value="Unassembled WGS sequence"/>
</dbReference>
<dbReference type="RefSeq" id="WP_092860543.1">
    <property type="nucleotide sequence ID" value="NZ_FOQH01000006.1"/>
</dbReference>
<dbReference type="OrthoDB" id="7159403at2"/>
<evidence type="ECO:0000313" key="3">
    <source>
        <dbReference type="Proteomes" id="UP000199377"/>
    </source>
</evidence>